<name>A0A921MP93_9FIRM</name>
<sequence>MKELKGLKSGSYESEANGSILEARLYDTGVREVLEKINQSNASVIYHSDHVFKNAHYPYTTRRTTTEPRVPLGLLLHAGTDWG</sequence>
<dbReference type="Proteomes" id="UP000760668">
    <property type="component" value="Unassembled WGS sequence"/>
</dbReference>
<comment type="caution">
    <text evidence="1">The sequence shown here is derived from an EMBL/GenBank/DDBJ whole genome shotgun (WGS) entry which is preliminary data.</text>
</comment>
<evidence type="ECO:0000313" key="1">
    <source>
        <dbReference type="EMBL" id="HJG87571.1"/>
    </source>
</evidence>
<organism evidence="1 2">
    <name type="scientific">Pseudoflavonifractor capillosus</name>
    <dbReference type="NCBI Taxonomy" id="106588"/>
    <lineage>
        <taxon>Bacteria</taxon>
        <taxon>Bacillati</taxon>
        <taxon>Bacillota</taxon>
        <taxon>Clostridia</taxon>
        <taxon>Eubacteriales</taxon>
        <taxon>Oscillospiraceae</taxon>
        <taxon>Pseudoflavonifractor</taxon>
    </lineage>
</organism>
<reference evidence="1" key="2">
    <citation type="submission" date="2021-09" db="EMBL/GenBank/DDBJ databases">
        <authorList>
            <person name="Gilroy R."/>
        </authorList>
    </citation>
    <scope>NUCLEOTIDE SEQUENCE</scope>
    <source>
        <strain evidence="1">CHK179-5677</strain>
    </source>
</reference>
<accession>A0A921MP93</accession>
<evidence type="ECO:0000313" key="2">
    <source>
        <dbReference type="Proteomes" id="UP000760668"/>
    </source>
</evidence>
<proteinExistence type="predicted"/>
<gene>
    <name evidence="1" type="ORF">K8V01_11220</name>
</gene>
<dbReference type="EMBL" id="DYUC01000110">
    <property type="protein sequence ID" value="HJG87571.1"/>
    <property type="molecule type" value="Genomic_DNA"/>
</dbReference>
<reference evidence="1" key="1">
    <citation type="journal article" date="2021" name="PeerJ">
        <title>Extensive microbial diversity within the chicken gut microbiome revealed by metagenomics and culture.</title>
        <authorList>
            <person name="Gilroy R."/>
            <person name="Ravi A."/>
            <person name="Getino M."/>
            <person name="Pursley I."/>
            <person name="Horton D.L."/>
            <person name="Alikhan N.F."/>
            <person name="Baker D."/>
            <person name="Gharbi K."/>
            <person name="Hall N."/>
            <person name="Watson M."/>
            <person name="Adriaenssens E.M."/>
            <person name="Foster-Nyarko E."/>
            <person name="Jarju S."/>
            <person name="Secka A."/>
            <person name="Antonio M."/>
            <person name="Oren A."/>
            <person name="Chaudhuri R.R."/>
            <person name="La Ragione R."/>
            <person name="Hildebrand F."/>
            <person name="Pallen M.J."/>
        </authorList>
    </citation>
    <scope>NUCLEOTIDE SEQUENCE</scope>
    <source>
        <strain evidence="1">CHK179-5677</strain>
    </source>
</reference>
<protein>
    <submittedName>
        <fullName evidence="1">Uncharacterized protein</fullName>
    </submittedName>
</protein>
<dbReference type="RefSeq" id="WP_294534991.1">
    <property type="nucleotide sequence ID" value="NZ_DYUC01000110.1"/>
</dbReference>
<dbReference type="AlphaFoldDB" id="A0A921MP93"/>